<dbReference type="EMBL" id="WNTK01006787">
    <property type="protein sequence ID" value="KAG9463455.1"/>
    <property type="molecule type" value="Genomic_DNA"/>
</dbReference>
<evidence type="ECO:0000256" key="1">
    <source>
        <dbReference type="ARBA" id="ARBA00007176"/>
    </source>
</evidence>
<protein>
    <recommendedName>
        <fullName evidence="4">CB076 protein</fullName>
    </recommendedName>
</protein>
<dbReference type="PANTHER" id="PTHR18444">
    <property type="entry name" value="UPF0538 FAMILY MEMBER"/>
    <property type="match status" value="1"/>
</dbReference>
<name>A0A8J6BHF2_ELECQ</name>
<reference evidence="2" key="1">
    <citation type="thesis" date="2020" institute="ProQuest LLC" country="789 East Eisenhower Parkway, Ann Arbor, MI, USA">
        <title>Comparative Genomics and Chromosome Evolution.</title>
        <authorList>
            <person name="Mudd A.B."/>
        </authorList>
    </citation>
    <scope>NUCLEOTIDE SEQUENCE</scope>
    <source>
        <strain evidence="2">HN-11 Male</strain>
        <tissue evidence="2">Kidney and liver</tissue>
    </source>
</reference>
<gene>
    <name evidence="2" type="ORF">GDO78_021704</name>
</gene>
<dbReference type="Pfam" id="PF10209">
    <property type="entry name" value="DUF2340"/>
    <property type="match status" value="1"/>
</dbReference>
<evidence type="ECO:0008006" key="4">
    <source>
        <dbReference type="Google" id="ProtNLM"/>
    </source>
</evidence>
<dbReference type="OrthoDB" id="937at2759"/>
<dbReference type="Proteomes" id="UP000770717">
    <property type="component" value="Unassembled WGS sequence"/>
</dbReference>
<dbReference type="InterPro" id="IPR018794">
    <property type="entry name" value="UPF0538"/>
</dbReference>
<sequence>MLFAPPAPMSGGATVTVRLVRSFEHRNFRPVVYRGVSLHQTAQEFLEFVKKDVALRNDLPPPFRRHTYDTMKIIHHPHGSKTNDLVISLEDDEKLILRPERTLREAGVAHETELALFYDADYRRYKENPVSVW</sequence>
<keyword evidence="3" id="KW-1185">Reference proteome</keyword>
<comment type="similarity">
    <text evidence="1">Belongs to the UPF0538 family.</text>
</comment>
<accession>A0A8J6BHF2</accession>
<dbReference type="AlphaFoldDB" id="A0A8J6BHF2"/>
<proteinExistence type="inferred from homology"/>
<comment type="caution">
    <text evidence="2">The sequence shown here is derived from an EMBL/GenBank/DDBJ whole genome shotgun (WGS) entry which is preliminary data.</text>
</comment>
<dbReference type="PANTHER" id="PTHR18444:SF9">
    <property type="entry name" value="UPF0538 PROTEIN C2ORF76"/>
    <property type="match status" value="1"/>
</dbReference>
<evidence type="ECO:0000313" key="3">
    <source>
        <dbReference type="Proteomes" id="UP000770717"/>
    </source>
</evidence>
<evidence type="ECO:0000313" key="2">
    <source>
        <dbReference type="EMBL" id="KAG9463455.1"/>
    </source>
</evidence>
<organism evidence="2 3">
    <name type="scientific">Eleutherodactylus coqui</name>
    <name type="common">Puerto Rican coqui</name>
    <dbReference type="NCBI Taxonomy" id="57060"/>
    <lineage>
        <taxon>Eukaryota</taxon>
        <taxon>Metazoa</taxon>
        <taxon>Chordata</taxon>
        <taxon>Craniata</taxon>
        <taxon>Vertebrata</taxon>
        <taxon>Euteleostomi</taxon>
        <taxon>Amphibia</taxon>
        <taxon>Batrachia</taxon>
        <taxon>Anura</taxon>
        <taxon>Neobatrachia</taxon>
        <taxon>Hyloidea</taxon>
        <taxon>Eleutherodactylidae</taxon>
        <taxon>Eleutherodactylinae</taxon>
        <taxon>Eleutherodactylus</taxon>
        <taxon>Eleutherodactylus</taxon>
    </lineage>
</organism>